<evidence type="ECO:0000313" key="2">
    <source>
        <dbReference type="EMBL" id="GGA75487.1"/>
    </source>
</evidence>
<organism evidence="2 3">
    <name type="scientific">Ornithinibacillus halotolerans</name>
    <dbReference type="NCBI Taxonomy" id="1274357"/>
    <lineage>
        <taxon>Bacteria</taxon>
        <taxon>Bacillati</taxon>
        <taxon>Bacillota</taxon>
        <taxon>Bacilli</taxon>
        <taxon>Bacillales</taxon>
        <taxon>Bacillaceae</taxon>
        <taxon>Ornithinibacillus</taxon>
    </lineage>
</organism>
<dbReference type="SUPFAM" id="SSF89447">
    <property type="entry name" value="AbrB/MazE/MraZ-like"/>
    <property type="match status" value="1"/>
</dbReference>
<dbReference type="PANTHER" id="PTHR34860:SF6">
    <property type="entry name" value="REPRESSOR-LIKE PROTEIN SSO7C3"/>
    <property type="match status" value="1"/>
</dbReference>
<dbReference type="InterPro" id="IPR007159">
    <property type="entry name" value="SpoVT-AbrB_dom"/>
</dbReference>
<dbReference type="RefSeq" id="WP_077318144.1">
    <property type="nucleotide sequence ID" value="NZ_BMEY01000008.1"/>
</dbReference>
<feature type="domain" description="SpoVT-AbrB" evidence="1">
    <location>
        <begin position="13"/>
        <end position="59"/>
    </location>
</feature>
<keyword evidence="3" id="KW-1185">Reference proteome</keyword>
<dbReference type="Pfam" id="PF04014">
    <property type="entry name" value="MazE_antitoxin"/>
    <property type="match status" value="1"/>
</dbReference>
<dbReference type="InterPro" id="IPR052975">
    <property type="entry name" value="Repressor-like_regulatory"/>
</dbReference>
<sequence length="78" mass="8533">MAHPEGKHIFGTVKVGTKGQIVIPKEARDIFNIKPGDSLLMLGDEKQGIALVKQEAFFELAEAILNSKPIKVSDEESE</sequence>
<evidence type="ECO:0000313" key="3">
    <source>
        <dbReference type="Proteomes" id="UP000613512"/>
    </source>
</evidence>
<comment type="caution">
    <text evidence="2">The sequence shown here is derived from an EMBL/GenBank/DDBJ whole genome shotgun (WGS) entry which is preliminary data.</text>
</comment>
<dbReference type="PANTHER" id="PTHR34860">
    <property type="entry name" value="REPRESSOR-LIKE PROTEIN SSO7C3"/>
    <property type="match status" value="1"/>
</dbReference>
<evidence type="ECO:0000259" key="1">
    <source>
        <dbReference type="SMART" id="SM00966"/>
    </source>
</evidence>
<reference evidence="2" key="1">
    <citation type="journal article" date="2014" name="Int. J. Syst. Evol. Microbiol.">
        <title>Complete genome sequence of Corynebacterium casei LMG S-19264T (=DSM 44701T), isolated from a smear-ripened cheese.</title>
        <authorList>
            <consortium name="US DOE Joint Genome Institute (JGI-PGF)"/>
            <person name="Walter F."/>
            <person name="Albersmeier A."/>
            <person name="Kalinowski J."/>
            <person name="Ruckert C."/>
        </authorList>
    </citation>
    <scope>NUCLEOTIDE SEQUENCE</scope>
    <source>
        <strain evidence="2">CGMCC 1.12408</strain>
    </source>
</reference>
<accession>A0A916RZQ6</accession>
<name>A0A916RZQ6_9BACI</name>
<dbReference type="EMBL" id="BMEY01000008">
    <property type="protein sequence ID" value="GGA75487.1"/>
    <property type="molecule type" value="Genomic_DNA"/>
</dbReference>
<protein>
    <submittedName>
        <fullName evidence="2">AbrB family transcriptional regulator</fullName>
    </submittedName>
</protein>
<reference evidence="2" key="2">
    <citation type="submission" date="2020-09" db="EMBL/GenBank/DDBJ databases">
        <authorList>
            <person name="Sun Q."/>
            <person name="Zhou Y."/>
        </authorList>
    </citation>
    <scope>NUCLEOTIDE SEQUENCE</scope>
    <source>
        <strain evidence="2">CGMCC 1.12408</strain>
    </source>
</reference>
<proteinExistence type="predicted"/>
<dbReference type="SMART" id="SM00966">
    <property type="entry name" value="SpoVT_AbrB"/>
    <property type="match status" value="1"/>
</dbReference>
<dbReference type="NCBIfam" id="TIGR01439">
    <property type="entry name" value="lp_hng_hel_AbrB"/>
    <property type="match status" value="1"/>
</dbReference>
<dbReference type="InterPro" id="IPR037914">
    <property type="entry name" value="SpoVT-AbrB_sf"/>
</dbReference>
<dbReference type="GO" id="GO:0003677">
    <property type="term" value="F:DNA binding"/>
    <property type="evidence" value="ECO:0007669"/>
    <property type="project" value="InterPro"/>
</dbReference>
<dbReference type="AlphaFoldDB" id="A0A916RZQ6"/>
<dbReference type="Gene3D" id="2.10.260.10">
    <property type="match status" value="1"/>
</dbReference>
<gene>
    <name evidence="2" type="ORF">GCM10008025_18960</name>
</gene>
<dbReference type="Proteomes" id="UP000613512">
    <property type="component" value="Unassembled WGS sequence"/>
</dbReference>